<evidence type="ECO:0000313" key="3">
    <source>
        <dbReference type="Proteomes" id="UP000815325"/>
    </source>
</evidence>
<dbReference type="SUPFAM" id="SSF54495">
    <property type="entry name" value="UBC-like"/>
    <property type="match status" value="1"/>
</dbReference>
<keyword evidence="3" id="KW-1185">Reference proteome</keyword>
<dbReference type="EMBL" id="MU069521">
    <property type="protein sequence ID" value="KAF5840174.1"/>
    <property type="molecule type" value="Genomic_DNA"/>
</dbReference>
<proteinExistence type="predicted"/>
<dbReference type="PROSITE" id="PS50908">
    <property type="entry name" value="RWD"/>
    <property type="match status" value="1"/>
</dbReference>
<reference evidence="2" key="1">
    <citation type="submission" date="2017-08" db="EMBL/GenBank/DDBJ databases">
        <authorList>
            <person name="Polle J.E."/>
            <person name="Barry K."/>
            <person name="Cushman J."/>
            <person name="Schmutz J."/>
            <person name="Tran D."/>
            <person name="Hathwaick L.T."/>
            <person name="Yim W.C."/>
            <person name="Jenkins J."/>
            <person name="Mckie-Krisberg Z.M."/>
            <person name="Prochnik S."/>
            <person name="Lindquist E."/>
            <person name="Dockter R.B."/>
            <person name="Adam C."/>
            <person name="Molina H."/>
            <person name="Bunkerborg J."/>
            <person name="Jin E."/>
            <person name="Buchheim M."/>
            <person name="Magnuson J."/>
        </authorList>
    </citation>
    <scope>NUCLEOTIDE SEQUENCE</scope>
    <source>
        <strain evidence="2">CCAP 19/18</strain>
    </source>
</reference>
<gene>
    <name evidence="2" type="ORF">DUNSADRAFT_17521</name>
</gene>
<protein>
    <recommendedName>
        <fullName evidence="1">RWD domain-containing protein</fullName>
    </recommendedName>
</protein>
<evidence type="ECO:0000259" key="1">
    <source>
        <dbReference type="PROSITE" id="PS50908"/>
    </source>
</evidence>
<dbReference type="Pfam" id="PF05773">
    <property type="entry name" value="RWD"/>
    <property type="match status" value="1"/>
</dbReference>
<organism evidence="2 3">
    <name type="scientific">Dunaliella salina</name>
    <name type="common">Green alga</name>
    <name type="synonym">Protococcus salinus</name>
    <dbReference type="NCBI Taxonomy" id="3046"/>
    <lineage>
        <taxon>Eukaryota</taxon>
        <taxon>Viridiplantae</taxon>
        <taxon>Chlorophyta</taxon>
        <taxon>core chlorophytes</taxon>
        <taxon>Chlorophyceae</taxon>
        <taxon>CS clade</taxon>
        <taxon>Chlamydomonadales</taxon>
        <taxon>Dunaliellaceae</taxon>
        <taxon>Dunaliella</taxon>
    </lineage>
</organism>
<accession>A0ABQ7GZZ3</accession>
<sequence length="87" mass="9674">MATDEELVEEELCALEAIFGDDCHVNREERIVKVYIPDRHHVPSAVLHAHLPPSYPSACPPVADLVRLSIVLFPKCSADTAKKIWLG</sequence>
<evidence type="ECO:0000313" key="2">
    <source>
        <dbReference type="EMBL" id="KAF5840174.1"/>
    </source>
</evidence>
<dbReference type="InterPro" id="IPR016135">
    <property type="entry name" value="UBQ-conjugating_enzyme/RWD"/>
</dbReference>
<dbReference type="InterPro" id="IPR006575">
    <property type="entry name" value="RWD_dom"/>
</dbReference>
<dbReference type="Proteomes" id="UP000815325">
    <property type="component" value="Unassembled WGS sequence"/>
</dbReference>
<comment type="caution">
    <text evidence="2">The sequence shown here is derived from an EMBL/GenBank/DDBJ whole genome shotgun (WGS) entry which is preliminary data.</text>
</comment>
<dbReference type="Gene3D" id="3.10.110.10">
    <property type="entry name" value="Ubiquitin Conjugating Enzyme"/>
    <property type="match status" value="1"/>
</dbReference>
<name>A0ABQ7GZZ3_DUNSA</name>
<feature type="domain" description="RWD" evidence="1">
    <location>
        <begin position="10"/>
        <end position="87"/>
    </location>
</feature>